<dbReference type="InterPro" id="IPR035959">
    <property type="entry name" value="RutC-like_sf"/>
</dbReference>
<proteinExistence type="predicted"/>
<dbReference type="CDD" id="cd02199">
    <property type="entry name" value="YjgF_YER057c_UK114_like_1"/>
    <property type="match status" value="1"/>
</dbReference>
<organism evidence="2 3">
    <name type="scientific">Fibrivirga algicola</name>
    <dbReference type="NCBI Taxonomy" id="2950420"/>
    <lineage>
        <taxon>Bacteria</taxon>
        <taxon>Pseudomonadati</taxon>
        <taxon>Bacteroidota</taxon>
        <taxon>Cytophagia</taxon>
        <taxon>Cytophagales</taxon>
        <taxon>Spirosomataceae</taxon>
        <taxon>Fibrivirga</taxon>
    </lineage>
</organism>
<dbReference type="PANTHER" id="PTHR43760">
    <property type="entry name" value="ENDORIBONUCLEASE-RELATED"/>
    <property type="match status" value="1"/>
</dbReference>
<dbReference type="EMBL" id="WAEL01000001">
    <property type="protein sequence ID" value="NID09042.1"/>
    <property type="molecule type" value="Genomic_DNA"/>
</dbReference>
<dbReference type="Gene3D" id="3.30.1330.40">
    <property type="entry name" value="RutC-like"/>
    <property type="match status" value="1"/>
</dbReference>
<dbReference type="PANTHER" id="PTHR43760:SF1">
    <property type="entry name" value="ENDORIBONUCLEASE L-PSP_CHORISMATE MUTASE-LIKE DOMAIN-CONTAINING PROTEIN"/>
    <property type="match status" value="1"/>
</dbReference>
<dbReference type="RefSeq" id="WP_085414842.1">
    <property type="nucleotide sequence ID" value="NZ_WAEL01000001.1"/>
</dbReference>
<name>A0ABX0QB21_9BACT</name>
<accession>A0ABX0QB21</accession>
<evidence type="ECO:0000259" key="1">
    <source>
        <dbReference type="Pfam" id="PF14588"/>
    </source>
</evidence>
<comment type="caution">
    <text evidence="2">The sequence shown here is derived from an EMBL/GenBank/DDBJ whole genome shotgun (WGS) entry which is preliminary data.</text>
</comment>
<sequence>MSTADQNFNALNLELPPAPLPKGVYKPALIVGNFIYVSGHGPYKPDDSLMTGRVGSEVDIDFGIAAAQQTGLAILSTLKAALGSLDRVKRVVKILGMVNAVETFQEHPKVINGCSELFAKIWGEENGIGVRSAVGMGSLPGNISVEIEAMFELVA</sequence>
<reference evidence="2" key="1">
    <citation type="submission" date="2024-05" db="EMBL/GenBank/DDBJ databases">
        <authorList>
            <person name="Jung D.-H."/>
        </authorList>
    </citation>
    <scope>NUCLEOTIDE SEQUENCE</scope>
    <source>
        <strain evidence="2">JA-25</strain>
    </source>
</reference>
<evidence type="ECO:0000313" key="3">
    <source>
        <dbReference type="Proteomes" id="UP000606008"/>
    </source>
</evidence>
<dbReference type="Proteomes" id="UP000606008">
    <property type="component" value="Unassembled WGS sequence"/>
</dbReference>
<keyword evidence="3" id="KW-1185">Reference proteome</keyword>
<dbReference type="Pfam" id="PF14588">
    <property type="entry name" value="YjgF_endoribonc"/>
    <property type="match status" value="1"/>
</dbReference>
<dbReference type="SUPFAM" id="SSF55298">
    <property type="entry name" value="YjgF-like"/>
    <property type="match status" value="1"/>
</dbReference>
<protein>
    <submittedName>
        <fullName evidence="2">RidA family protein</fullName>
    </submittedName>
</protein>
<feature type="domain" description="Endoribonuclease L-PSP/chorismate mutase-like" evidence="1">
    <location>
        <begin position="10"/>
        <end position="125"/>
    </location>
</feature>
<dbReference type="InterPro" id="IPR013813">
    <property type="entry name" value="Endoribo_LPSP/chorism_mut-like"/>
</dbReference>
<evidence type="ECO:0000313" key="2">
    <source>
        <dbReference type="EMBL" id="NID09042.1"/>
    </source>
</evidence>
<gene>
    <name evidence="2" type="ORF">F7231_02565</name>
</gene>